<protein>
    <submittedName>
        <fullName evidence="2">DUF4392 domain-containing protein</fullName>
    </submittedName>
</protein>
<dbReference type="Proteomes" id="UP001198220">
    <property type="component" value="Unassembled WGS sequence"/>
</dbReference>
<comment type="caution">
    <text evidence="2">The sequence shown here is derived from an EMBL/GenBank/DDBJ whole genome shotgun (WGS) entry which is preliminary data.</text>
</comment>
<dbReference type="PANTHER" id="PTHR32022:SF10">
    <property type="entry name" value="D-GLUTAMATE CYCLASE, MITOCHONDRIAL"/>
    <property type="match status" value="1"/>
</dbReference>
<dbReference type="PANTHER" id="PTHR32022">
    <property type="entry name" value="D-GLUTAMATE CYCLASE, MITOCHONDRIAL"/>
    <property type="match status" value="1"/>
</dbReference>
<dbReference type="AlphaFoldDB" id="A0AAE3DCJ6"/>
<evidence type="ECO:0000313" key="2">
    <source>
        <dbReference type="EMBL" id="MCC2126846.1"/>
    </source>
</evidence>
<organism evidence="2 3">
    <name type="scientific">Hominiventricola filiformis</name>
    <dbReference type="NCBI Taxonomy" id="2885352"/>
    <lineage>
        <taxon>Bacteria</taxon>
        <taxon>Bacillati</taxon>
        <taxon>Bacillota</taxon>
        <taxon>Clostridia</taxon>
        <taxon>Lachnospirales</taxon>
        <taxon>Lachnospiraceae</taxon>
        <taxon>Hominiventricola</taxon>
    </lineage>
</organism>
<feature type="domain" description="D-glutamate cyclase-like C-terminal" evidence="1">
    <location>
        <begin position="15"/>
        <end position="271"/>
    </location>
</feature>
<dbReference type="InterPro" id="IPR025504">
    <property type="entry name" value="GLUCM_C"/>
</dbReference>
<evidence type="ECO:0000313" key="3">
    <source>
        <dbReference type="Proteomes" id="UP001198220"/>
    </source>
</evidence>
<dbReference type="Pfam" id="PF14336">
    <property type="entry name" value="GLUCM-like_C"/>
    <property type="match status" value="1"/>
</dbReference>
<dbReference type="Gene3D" id="3.90.1640.20">
    <property type="entry name" value="TON_0340"/>
    <property type="match status" value="1"/>
</dbReference>
<accession>A0AAE3DCJ6</accession>
<proteinExistence type="predicted"/>
<name>A0AAE3DCJ6_9FIRM</name>
<keyword evidence="3" id="KW-1185">Reference proteome</keyword>
<reference evidence="2 3" key="1">
    <citation type="submission" date="2021-10" db="EMBL/GenBank/DDBJ databases">
        <title>Anaerobic single-cell dispensing facilitates the cultivation of human gut bacteria.</title>
        <authorList>
            <person name="Afrizal A."/>
        </authorList>
    </citation>
    <scope>NUCLEOTIDE SEQUENCE [LARGE SCALE GENOMIC DNA]</scope>
    <source>
        <strain evidence="2 3">CLA-AA-H276</strain>
    </source>
</reference>
<dbReference type="RefSeq" id="WP_308459707.1">
    <property type="nucleotide sequence ID" value="NZ_JAJEPS010000011.1"/>
</dbReference>
<gene>
    <name evidence="2" type="ORF">LKD36_11775</name>
</gene>
<sequence>MSKLTPEDVVLRYSKRGMNILKKYLRDGYCRTAAEKLLHAERGTVLLTTGFYVAGYAETDGPLGTVAVAEALNHLGFHSVVVTDKYCKGFFELKQLDVEYVDIAADEQVYEDILDKYNPVYMISIERCGENAEHEYANMRGVSITSETAAIDHLFELAPEKHIPTIGVGDGGNEIGMGNVKDIISEKLELNPCVVPVDDLIIATTSNWGAYALTAWLQKLSGEEVLFTYEEAEPYLAATLEIGSVDGVLKEKKMGVDGFDMTVEKEILDSLAEAIA</sequence>
<dbReference type="EMBL" id="JAJEPS010000011">
    <property type="protein sequence ID" value="MCC2126846.1"/>
    <property type="molecule type" value="Genomic_DNA"/>
</dbReference>
<evidence type="ECO:0000259" key="1">
    <source>
        <dbReference type="Pfam" id="PF14336"/>
    </source>
</evidence>